<organism evidence="1 2">
    <name type="scientific">Diphasiastrum complanatum</name>
    <name type="common">Issler's clubmoss</name>
    <name type="synonym">Lycopodium complanatum</name>
    <dbReference type="NCBI Taxonomy" id="34168"/>
    <lineage>
        <taxon>Eukaryota</taxon>
        <taxon>Viridiplantae</taxon>
        <taxon>Streptophyta</taxon>
        <taxon>Embryophyta</taxon>
        <taxon>Tracheophyta</taxon>
        <taxon>Lycopodiopsida</taxon>
        <taxon>Lycopodiales</taxon>
        <taxon>Lycopodiaceae</taxon>
        <taxon>Lycopodioideae</taxon>
        <taxon>Diphasiastrum</taxon>
    </lineage>
</organism>
<keyword evidence="2" id="KW-1185">Reference proteome</keyword>
<accession>A0ACC2D512</accession>
<protein>
    <submittedName>
        <fullName evidence="1">Uncharacterized protein</fullName>
    </submittedName>
</protein>
<gene>
    <name evidence="1" type="ORF">O6H91_07G048500</name>
</gene>
<sequence>MEPELDPRLKALPFKVRSMSRESQSQKAVNVIDSDLRTHWSTGTNTKEWLLLELEESCLLSHIRIHNKSVLEWEISVGLRFKVPDTFLKVRPRCEAPRRDIMYHIGYTPCRYVRISCLRGNPIAIFFIQLIGIAVPGLEPEFQPVVDYLVPQIISRKQDHHDMYLQLLQDLTSRLSPFLPHLETELTVGSESMESSIRFFAMLVGPFYPILCVIGGRENEKVVPVTQDSEPNKISQAAVFTVSSNFQAPPRRVRSPGLSHQHSGHALAFRPDSILLLLRMAYKENSLGIICRKIARIFRKIAGQFSTVETNVAVTPAEANTSATLGVEILTVSTDLKKSFTDSADYSPIFGEDFRELSDDISEVDHAGVLESALVEEGLLHILYACASQPMVCRRLADVKSDLSQVLPFVQAMLPALRPPLSTSTASDQVDDSFWQWQALLVQRVLIQVVALSTSPTYRPLLDACAGYLASYSAAHKKTACVLIDLCAGPLAPWLTMVVAKVDLAVELIEDLLGVIQAAHRATSRARSALIYLMLALSGHMDAMLTQYKEAKHNLLFIIEMLEPFLTPALTPVESTIAFGDVSAVILEKQDQTCALALEILHTAAKRPDILPAMEVEWRQGQVTPSVLLSILAPQLPLPPGLDFHRHPVDKIPGVTILSGITDVNKSTISSAIQRGGVDESANGVPDVELNLKVEVNEDGSGLFVPSELKLMSLQTVSAHFESAPTENQTYGNFAPKVEGKPGDTKDEKPFVLNEASVDEYFNLQADYLQLVNIPEREIRASEFVRFAAELHVRMGDSIESHDAAIDALLLAAECHLNPFFMISTNDYNQMMNRLSASKEEGSTYPKKNASRASSQEESLKVVASLEEGRDKAVIQILLQAAEWDSDISNSNLTDTDFDGAVASDFEGLFVAEEDKTVEDTITLVRRHQDLLCWFLIRQLQREKHNLYEVLLQGLLFVLNSATKLSSAPEDIVNVILDSAERLNASIIAYQAQAEESIEARNSVTVYGIKRQWALVVRLVLASTGGGSGIDAGNLSVQGHLLQRDLVPSWVWLDKISAFSSSSYPLVRYVGWMALAELAKLYETTGLLLVSDVQQLTGLLLIFSDELASVQRLKTWKSREVEQHSETMVDELFSDSSEKIDKGGLVKALYPELEPLFPELRSHFSQFAETMLEAICLHLRAVSPNSISDLLTWFSELCRDPFPAVEKDLVYRQRKIGVKGFAVENVKYIVTHLLEVIVIHHMEAILPELPRILDVLLSLCRSSYCDVTLLDSVLSVLKPIISHAAATAATNRYTTEDLVSSVSFEGLCFDAMMEALRSGPVGDLERSSSGSLLLFLAGSLLSDISMLRRIELISSFSKWVNFTDSNLTNSYYDFIFAFQRILEVCCSLLEGSLEEVDISTFRGIPPCPSETSNSPTMPNHSLTPPSTPQRSSVMSADIGSCINGMDPDAESLVIPKTLETESNEANEDGDRLLGPPSEVSEVNCELQGDDQHIGDPDLDAQKVPIPDLTDTNLMDFVHCLEALLIALGPPLERSWKVHAQLTLKLTRVRSHCILYLRYIATKHAKSQTKLGSKHKTGSLSLESEEEKALVMWHIALDDLVQLNLTLQHNHCWQVAAASMDFVFSLPASFSIHKVLPTICSVLRYQSSHAPQLRWRLWTCKWLAEAIVRVRTEPLKPTPSSLLELLCTMLEHPEPEQRSGALKQLGILVKGHLHYGVHYSESLEPSVTSNSTEKQAILVDKFPQDSFGSMLVSATWDKVASLARGDSLMGIQRQAMELLYQYVPLAQSHQLRTFLSSIDVIFPGSMTLPYTMKSGSLLRLSLGIFARACLYCSTSDISAIPHRVWSNVEFMASTKPGNIFVETERAVCLALLQLREHGHAAKQTVREALSNVSEKMEPDPNFAPVRETILEVLGRLNAVRATADAYLLASAEEAKVLEEAEIELELLKEEEALHKTSGRKNEQLGAGLTGASLAMKDRLEKVREQLHAEELAATRAEIAARRERQRLAQHERQIVLEEATLREIELLQDLDRERAAEAEREIERRRLLEKERAKTRELRHILELDSERRTQREYQRELEQRESGAVRSSRREFTSTTSSSRPRERYRERERESGRTIQEVNPQAHIVGVRENSSSPMLSAPPSSTPTLTIVSTAPTSTSAVNPGSSNRAYPGQTLSFASTRDRNEDRVFDDLLGQGINRDPIDSSSYMDMDGISMEAGSASNLASHRQGSRTSRPRQIVERRERESRREGKWERKQS</sequence>
<dbReference type="Proteomes" id="UP001162992">
    <property type="component" value="Chromosome 7"/>
</dbReference>
<proteinExistence type="predicted"/>
<evidence type="ECO:0000313" key="2">
    <source>
        <dbReference type="Proteomes" id="UP001162992"/>
    </source>
</evidence>
<evidence type="ECO:0000313" key="1">
    <source>
        <dbReference type="EMBL" id="KAJ7549304.1"/>
    </source>
</evidence>
<dbReference type="EMBL" id="CM055098">
    <property type="protein sequence ID" value="KAJ7549304.1"/>
    <property type="molecule type" value="Genomic_DNA"/>
</dbReference>
<comment type="caution">
    <text evidence="1">The sequence shown here is derived from an EMBL/GenBank/DDBJ whole genome shotgun (WGS) entry which is preliminary data.</text>
</comment>
<name>A0ACC2D512_DIPCM</name>
<reference evidence="2" key="1">
    <citation type="journal article" date="2024" name="Proc. Natl. Acad. Sci. U.S.A.">
        <title>Extraordinary preservation of gene collinearity over three hundred million years revealed in homosporous lycophytes.</title>
        <authorList>
            <person name="Li C."/>
            <person name="Wickell D."/>
            <person name="Kuo L.Y."/>
            <person name="Chen X."/>
            <person name="Nie B."/>
            <person name="Liao X."/>
            <person name="Peng D."/>
            <person name="Ji J."/>
            <person name="Jenkins J."/>
            <person name="Williams M."/>
            <person name="Shu S."/>
            <person name="Plott C."/>
            <person name="Barry K."/>
            <person name="Rajasekar S."/>
            <person name="Grimwood J."/>
            <person name="Han X."/>
            <person name="Sun S."/>
            <person name="Hou Z."/>
            <person name="He W."/>
            <person name="Dai G."/>
            <person name="Sun C."/>
            <person name="Schmutz J."/>
            <person name="Leebens-Mack J.H."/>
            <person name="Li F.W."/>
            <person name="Wang L."/>
        </authorList>
    </citation>
    <scope>NUCLEOTIDE SEQUENCE [LARGE SCALE GENOMIC DNA]</scope>
    <source>
        <strain evidence="2">cv. PW_Plant_1</strain>
    </source>
</reference>